<gene>
    <name evidence="1" type="ORF">AGQ41_22490</name>
    <name evidence="2" type="ORF">F9P04_23195</name>
</gene>
<dbReference type="AlphaFoldDB" id="A0A3V2DF64"/>
<proteinExistence type="predicted"/>
<sequence>MSYFIHVLLDNGVEPDLDINTLKEKLNMQYLREWKGDKPSIVFRREILGPRKNYDHLELKWSDSWHLRLYFETTEMNESVEIDACYISGLEKDKNKSKLIKEMKRRVVILSKDDPDNEHSDYIVELMAFFENIPGSVFFDPNNKRILNS</sequence>
<reference evidence="2" key="2">
    <citation type="submission" date="2019-10" db="EMBL/GenBank/DDBJ databases">
        <authorList>
            <person name="Ashton P.M."/>
            <person name="Dallman T."/>
            <person name="Nair S."/>
            <person name="De Pinna E."/>
            <person name="Peters T."/>
            <person name="Grant K."/>
        </authorList>
    </citation>
    <scope>NUCLEOTIDE SEQUENCE</scope>
    <source>
        <strain evidence="2">806281</strain>
    </source>
</reference>
<dbReference type="EMBL" id="AAGMSH010000086">
    <property type="protein sequence ID" value="EBP6617592.1"/>
    <property type="molecule type" value="Genomic_DNA"/>
</dbReference>
<dbReference type="EMBL" id="AALMOY010000039">
    <property type="protein sequence ID" value="EDB1765249.1"/>
    <property type="molecule type" value="Genomic_DNA"/>
</dbReference>
<comment type="caution">
    <text evidence="1">The sequence shown here is derived from an EMBL/GenBank/DDBJ whole genome shotgun (WGS) entry which is preliminary data.</text>
</comment>
<evidence type="ECO:0000313" key="1">
    <source>
        <dbReference type="EMBL" id="EBP6617592.1"/>
    </source>
</evidence>
<accession>A0A3V2DF64</accession>
<dbReference type="RefSeq" id="WP_023181848.1">
    <property type="nucleotide sequence ID" value="NZ_CP065100.1"/>
</dbReference>
<organism evidence="1">
    <name type="scientific">Salmonella enterica I</name>
    <dbReference type="NCBI Taxonomy" id="59201"/>
    <lineage>
        <taxon>Bacteria</taxon>
        <taxon>Pseudomonadati</taxon>
        <taxon>Pseudomonadota</taxon>
        <taxon>Gammaproteobacteria</taxon>
        <taxon>Enterobacterales</taxon>
        <taxon>Enterobacteriaceae</taxon>
        <taxon>Salmonella</taxon>
    </lineage>
</organism>
<evidence type="ECO:0000313" key="2">
    <source>
        <dbReference type="EMBL" id="EDB1765249.1"/>
    </source>
</evidence>
<name>A0A3V2DF64_SALET</name>
<protein>
    <submittedName>
        <fullName evidence="1">Uncharacterized protein</fullName>
    </submittedName>
</protein>
<reference evidence="1" key="1">
    <citation type="submission" date="2018-07" db="EMBL/GenBank/DDBJ databases">
        <authorList>
            <consortium name="GenomeTrakr network: Whole genome sequencing for foodborne pathogen traceback"/>
        </authorList>
    </citation>
    <scope>NUCLEOTIDE SEQUENCE</scope>
    <source>
        <strain evidence="1">ADRDL-NGUA-38</strain>
    </source>
</reference>